<evidence type="ECO:0000256" key="8">
    <source>
        <dbReference type="SAM" id="SignalP"/>
    </source>
</evidence>
<keyword evidence="10" id="KW-1185">Reference proteome</keyword>
<gene>
    <name evidence="9" type="ORF">FEF09_19810</name>
</gene>
<dbReference type="Proteomes" id="UP000318815">
    <property type="component" value="Unassembled WGS sequence"/>
</dbReference>
<name>A0A5C6LTN8_9BACT</name>
<keyword evidence="5" id="KW-0812">Transmembrane</keyword>
<organism evidence="9 10">
    <name type="scientific">Chitinophaga pinensis</name>
    <dbReference type="NCBI Taxonomy" id="79329"/>
    <lineage>
        <taxon>Bacteria</taxon>
        <taxon>Pseudomonadati</taxon>
        <taxon>Bacteroidota</taxon>
        <taxon>Chitinophagia</taxon>
        <taxon>Chitinophagales</taxon>
        <taxon>Chitinophagaceae</taxon>
        <taxon>Chitinophaga</taxon>
    </lineage>
</organism>
<evidence type="ECO:0000256" key="4">
    <source>
        <dbReference type="ARBA" id="ARBA00022452"/>
    </source>
</evidence>
<dbReference type="GO" id="GO:0015562">
    <property type="term" value="F:efflux transmembrane transporter activity"/>
    <property type="evidence" value="ECO:0007669"/>
    <property type="project" value="InterPro"/>
</dbReference>
<dbReference type="PANTHER" id="PTHR30026">
    <property type="entry name" value="OUTER MEMBRANE PROTEIN TOLC"/>
    <property type="match status" value="1"/>
</dbReference>
<protein>
    <submittedName>
        <fullName evidence="9">TolC family protein</fullName>
    </submittedName>
</protein>
<evidence type="ECO:0000256" key="2">
    <source>
        <dbReference type="ARBA" id="ARBA00007613"/>
    </source>
</evidence>
<dbReference type="EMBL" id="VOHS01000023">
    <property type="protein sequence ID" value="TWV98815.1"/>
    <property type="molecule type" value="Genomic_DNA"/>
</dbReference>
<evidence type="ECO:0000256" key="3">
    <source>
        <dbReference type="ARBA" id="ARBA00022448"/>
    </source>
</evidence>
<dbReference type="AlphaFoldDB" id="A0A5C6LTN8"/>
<dbReference type="Gene3D" id="1.20.1600.10">
    <property type="entry name" value="Outer membrane efflux proteins (OEP)"/>
    <property type="match status" value="1"/>
</dbReference>
<comment type="caution">
    <text evidence="9">The sequence shown here is derived from an EMBL/GenBank/DDBJ whole genome shotgun (WGS) entry which is preliminary data.</text>
</comment>
<keyword evidence="7" id="KW-0998">Cell outer membrane</keyword>
<keyword evidence="3" id="KW-0813">Transport</keyword>
<keyword evidence="6" id="KW-0472">Membrane</keyword>
<dbReference type="InterPro" id="IPR003423">
    <property type="entry name" value="OMP_efflux"/>
</dbReference>
<evidence type="ECO:0000256" key="1">
    <source>
        <dbReference type="ARBA" id="ARBA00004442"/>
    </source>
</evidence>
<feature type="chain" id="PRO_5022691201" evidence="8">
    <location>
        <begin position="25"/>
        <end position="466"/>
    </location>
</feature>
<comment type="similarity">
    <text evidence="2">Belongs to the outer membrane factor (OMF) (TC 1.B.17) family.</text>
</comment>
<evidence type="ECO:0000313" key="10">
    <source>
        <dbReference type="Proteomes" id="UP000318815"/>
    </source>
</evidence>
<proteinExistence type="inferred from homology"/>
<dbReference type="InterPro" id="IPR051906">
    <property type="entry name" value="TolC-like"/>
</dbReference>
<dbReference type="SUPFAM" id="SSF56954">
    <property type="entry name" value="Outer membrane efflux proteins (OEP)"/>
    <property type="match status" value="1"/>
</dbReference>
<dbReference type="RefSeq" id="WP_146306707.1">
    <property type="nucleotide sequence ID" value="NZ_VOHS01000023.1"/>
</dbReference>
<evidence type="ECO:0000256" key="7">
    <source>
        <dbReference type="ARBA" id="ARBA00023237"/>
    </source>
</evidence>
<evidence type="ECO:0000313" key="9">
    <source>
        <dbReference type="EMBL" id="TWV98815.1"/>
    </source>
</evidence>
<comment type="subcellular location">
    <subcellularLocation>
        <location evidence="1">Cell outer membrane</location>
    </subcellularLocation>
</comment>
<keyword evidence="8" id="KW-0732">Signal</keyword>
<sequence length="466" mass="51599">MQTKRIVVVLFLLLWHGSMEALHAQQVLTLKEAVQTALANYGTVRAKANYLSASKATATQAKRDYLPNLNVSAQQDYGTVNGQFGPSYGLNGLGVASSGPTLPSQNWNAAFGGLYLANVNWDFFAFGRAKEKIKAAQAAVNRDQSDWEQEQFQHSVRVAGAYLNLLAAQRLTRSWWNNLERADTFRSVVVTRALNGLIPGVDSTLANAEVSNAKIAYTKAKDAEQTYANQLAQLMGVAPGNFVLDTLFIARIPGALSDSVSANIQGHPLLKFYENRIKVSDEQARYIHTLNYPAFSVFGAMQTRGSGFDANYITDQTAYNKGYWDGVKPNRSNYLLGIGVTWNLTSPLRVKHQTASQKYVSKALQDEYELVRQQLAAQLTLSDTRIKNALDNYAEAPIQVNAATEAYNQRTVLYRNGLNTIVDVTQVFYTLNRAETDRDIAYTNVWQALLLKAAASGNFSLFINEF</sequence>
<dbReference type="OrthoDB" id="654853at2"/>
<dbReference type="GO" id="GO:1990281">
    <property type="term" value="C:efflux pump complex"/>
    <property type="evidence" value="ECO:0007669"/>
    <property type="project" value="TreeGrafter"/>
</dbReference>
<accession>A0A5C6LTN8</accession>
<evidence type="ECO:0000256" key="5">
    <source>
        <dbReference type="ARBA" id="ARBA00022692"/>
    </source>
</evidence>
<evidence type="ECO:0000256" key="6">
    <source>
        <dbReference type="ARBA" id="ARBA00023136"/>
    </source>
</evidence>
<reference evidence="9 10" key="1">
    <citation type="submission" date="2019-08" db="EMBL/GenBank/DDBJ databases">
        <title>Whole genome sequencing of chitin degrading bacteria Chitinophaga pinensis YS16.</title>
        <authorList>
            <person name="Singh R.P."/>
            <person name="Manchanda G."/>
            <person name="Maurya I.K."/>
            <person name="Joshi N.K."/>
            <person name="Srivastava A.K."/>
        </authorList>
    </citation>
    <scope>NUCLEOTIDE SEQUENCE [LARGE SCALE GENOMIC DNA]</scope>
    <source>
        <strain evidence="9 10">YS-16</strain>
    </source>
</reference>
<dbReference type="PANTHER" id="PTHR30026:SF20">
    <property type="entry name" value="OUTER MEMBRANE PROTEIN TOLC"/>
    <property type="match status" value="1"/>
</dbReference>
<feature type="signal peptide" evidence="8">
    <location>
        <begin position="1"/>
        <end position="24"/>
    </location>
</feature>
<dbReference type="GO" id="GO:0009279">
    <property type="term" value="C:cell outer membrane"/>
    <property type="evidence" value="ECO:0007669"/>
    <property type="project" value="UniProtKB-SubCell"/>
</dbReference>
<dbReference type="Pfam" id="PF02321">
    <property type="entry name" value="OEP"/>
    <property type="match status" value="1"/>
</dbReference>
<keyword evidence="4" id="KW-1134">Transmembrane beta strand</keyword>
<dbReference type="GO" id="GO:0015288">
    <property type="term" value="F:porin activity"/>
    <property type="evidence" value="ECO:0007669"/>
    <property type="project" value="TreeGrafter"/>
</dbReference>